<keyword evidence="2" id="KW-1185">Reference proteome</keyword>
<dbReference type="Proteomes" id="UP000664417">
    <property type="component" value="Unassembled WGS sequence"/>
</dbReference>
<gene>
    <name evidence="1" type="ORF">J3U88_22990</name>
</gene>
<dbReference type="SUPFAM" id="SSF56317">
    <property type="entry name" value="Carbon-nitrogen hydrolase"/>
    <property type="match status" value="1"/>
</dbReference>
<name>A0A8J7U7F8_9BACT</name>
<reference evidence="1" key="1">
    <citation type="submission" date="2021-03" db="EMBL/GenBank/DDBJ databases">
        <authorList>
            <person name="Wang G."/>
        </authorList>
    </citation>
    <scope>NUCLEOTIDE SEQUENCE</scope>
    <source>
        <strain evidence="1">KCTC 12899</strain>
    </source>
</reference>
<sequence length="323" mass="36699">MTFYIALWEVDTYGFDDVPASLAALEAALAKAEEQGTQMDATCLFAAPEFLFTKSRDEHFMDEDAKEDVLQRLTALSVKYKRWLMVPGTVGWFKTRVRMPRRAARREEEERSASPRNPQGYVDRAWETPVRVLPAYTPEMAAMNMPDPLGTSRPDLEEYLGDRDSELAYVQQQTPNVQDLRFARNTAYVLKRGALIHKYSKQIPSFANGLADVGRHDQRQSTLFLPGKEWPLFQHSDMTFGLEICSEHGVTHLANRMRFGTPPDIHLLLSAYTSTFEDGIASNWNTLVHADSRHSKLMYEGAAVDPLARVPLDRGTLLFYEMG</sequence>
<comment type="caution">
    <text evidence="1">The sequence shown here is derived from an EMBL/GenBank/DDBJ whole genome shotgun (WGS) entry which is preliminary data.</text>
</comment>
<organism evidence="1 2">
    <name type="scientific">Acanthopleuribacter pedis</name>
    <dbReference type="NCBI Taxonomy" id="442870"/>
    <lineage>
        <taxon>Bacteria</taxon>
        <taxon>Pseudomonadati</taxon>
        <taxon>Acidobacteriota</taxon>
        <taxon>Holophagae</taxon>
        <taxon>Acanthopleuribacterales</taxon>
        <taxon>Acanthopleuribacteraceae</taxon>
        <taxon>Acanthopleuribacter</taxon>
    </lineage>
</organism>
<dbReference type="InterPro" id="IPR036526">
    <property type="entry name" value="C-N_Hydrolase_sf"/>
</dbReference>
<evidence type="ECO:0000313" key="2">
    <source>
        <dbReference type="Proteomes" id="UP000664417"/>
    </source>
</evidence>
<evidence type="ECO:0000313" key="1">
    <source>
        <dbReference type="EMBL" id="MBO1321366.1"/>
    </source>
</evidence>
<dbReference type="RefSeq" id="WP_207861341.1">
    <property type="nucleotide sequence ID" value="NZ_JAFREP010000024.1"/>
</dbReference>
<dbReference type="Gene3D" id="3.60.110.10">
    <property type="entry name" value="Carbon-nitrogen hydrolase"/>
    <property type="match status" value="1"/>
</dbReference>
<dbReference type="EMBL" id="JAFREP010000024">
    <property type="protein sequence ID" value="MBO1321366.1"/>
    <property type="molecule type" value="Genomic_DNA"/>
</dbReference>
<dbReference type="AlphaFoldDB" id="A0A8J7U7F8"/>
<protein>
    <submittedName>
        <fullName evidence="1">Uncharacterized protein</fullName>
    </submittedName>
</protein>
<accession>A0A8J7U7F8</accession>
<proteinExistence type="predicted"/>